<dbReference type="AlphaFoldDB" id="A0ABD3XEX1"/>
<name>A0ABD3XEX1_SINWO</name>
<organism evidence="1 2">
    <name type="scientific">Sinanodonta woodiana</name>
    <name type="common">Chinese pond mussel</name>
    <name type="synonym">Anodonta woodiana</name>
    <dbReference type="NCBI Taxonomy" id="1069815"/>
    <lineage>
        <taxon>Eukaryota</taxon>
        <taxon>Metazoa</taxon>
        <taxon>Spiralia</taxon>
        <taxon>Lophotrochozoa</taxon>
        <taxon>Mollusca</taxon>
        <taxon>Bivalvia</taxon>
        <taxon>Autobranchia</taxon>
        <taxon>Heteroconchia</taxon>
        <taxon>Palaeoheterodonta</taxon>
        <taxon>Unionida</taxon>
        <taxon>Unionoidea</taxon>
        <taxon>Unionidae</taxon>
        <taxon>Unioninae</taxon>
        <taxon>Sinanodonta</taxon>
    </lineage>
</organism>
<accession>A0ABD3XEX1</accession>
<gene>
    <name evidence="1" type="ORF">ACJMK2_029675</name>
</gene>
<dbReference type="Proteomes" id="UP001634394">
    <property type="component" value="Unassembled WGS sequence"/>
</dbReference>
<evidence type="ECO:0000313" key="2">
    <source>
        <dbReference type="Proteomes" id="UP001634394"/>
    </source>
</evidence>
<comment type="caution">
    <text evidence="1">The sequence shown here is derived from an EMBL/GenBank/DDBJ whole genome shotgun (WGS) entry which is preliminary data.</text>
</comment>
<protein>
    <submittedName>
        <fullName evidence="1">Uncharacterized protein</fullName>
    </submittedName>
</protein>
<proteinExistence type="predicted"/>
<sequence>MLGEEEKSLLQNLEEHLTSADTHRQFFDWTGCVLDISTLPETGPSLIKARINDAILEWVSADDGLFNQASKRMTDKCMKLQSNIDSRIGKLDTLKLGFSFLKCFGQDGNLSSDETGTISNMGITIAFVSSPVWIKFARIAHVVGLVPGLNRIINRLSNGNKKAIQHMTKTTEIAIDTLVSENRLKTFITDSFTSHYCKWLKALNQDAAHIISSMFACFVRIDLDLYAKIDSLRSMFKKFQPMLNECSIRLQELEKDL</sequence>
<evidence type="ECO:0000313" key="1">
    <source>
        <dbReference type="EMBL" id="KAL3883408.1"/>
    </source>
</evidence>
<reference evidence="1 2" key="1">
    <citation type="submission" date="2024-11" db="EMBL/GenBank/DDBJ databases">
        <title>Chromosome-level genome assembly of the freshwater bivalve Anodonta woodiana.</title>
        <authorList>
            <person name="Chen X."/>
        </authorList>
    </citation>
    <scope>NUCLEOTIDE SEQUENCE [LARGE SCALE GENOMIC DNA]</scope>
    <source>
        <strain evidence="1">MN2024</strain>
        <tissue evidence="1">Gills</tissue>
    </source>
</reference>
<keyword evidence="2" id="KW-1185">Reference proteome</keyword>
<dbReference type="EMBL" id="JBJQND010000003">
    <property type="protein sequence ID" value="KAL3883408.1"/>
    <property type="molecule type" value="Genomic_DNA"/>
</dbReference>